<proteinExistence type="predicted"/>
<protein>
    <recommendedName>
        <fullName evidence="2">DUF5739 domain-containing protein</fullName>
    </recommendedName>
</protein>
<evidence type="ECO:0000259" key="2">
    <source>
        <dbReference type="Pfam" id="PF19010"/>
    </source>
</evidence>
<keyword evidence="1" id="KW-0732">Signal</keyword>
<organism evidence="3 4">
    <name type="scientific">Paragonimus heterotremus</name>
    <dbReference type="NCBI Taxonomy" id="100268"/>
    <lineage>
        <taxon>Eukaryota</taxon>
        <taxon>Metazoa</taxon>
        <taxon>Spiralia</taxon>
        <taxon>Lophotrochozoa</taxon>
        <taxon>Platyhelminthes</taxon>
        <taxon>Trematoda</taxon>
        <taxon>Digenea</taxon>
        <taxon>Plagiorchiida</taxon>
        <taxon>Troglotremata</taxon>
        <taxon>Troglotrematidae</taxon>
        <taxon>Paragonimus</taxon>
    </lineage>
</organism>
<feature type="domain" description="DUF5739" evidence="2">
    <location>
        <begin position="263"/>
        <end position="318"/>
    </location>
</feature>
<dbReference type="EMBL" id="LUCH01002212">
    <property type="protein sequence ID" value="KAF5401824.1"/>
    <property type="molecule type" value="Genomic_DNA"/>
</dbReference>
<keyword evidence="4" id="KW-1185">Reference proteome</keyword>
<dbReference type="AlphaFoldDB" id="A0A8J4TBV1"/>
<dbReference type="InterPro" id="IPR043800">
    <property type="entry name" value="DUF5739"/>
</dbReference>
<dbReference type="OrthoDB" id="6258898at2759"/>
<feature type="chain" id="PRO_5035264242" description="DUF5739 domain-containing protein" evidence="1">
    <location>
        <begin position="23"/>
        <end position="320"/>
    </location>
</feature>
<feature type="signal peptide" evidence="1">
    <location>
        <begin position="1"/>
        <end position="22"/>
    </location>
</feature>
<sequence>MRSIYLLFWVTHIFRTNLLVSGVGLPDLSTSRAISDEYRHTSEALDFRPATSLNNHTYYQSQYEQHNGNFIHGFPMRKIPIDPRQLTVTDTDVKNGEPHALFYPRRPINTHSKNGQSVTKSPKRYTYRPHLWTQLNVENCYPNPPTNLLTPAEVHQYEDELFHRIPQSIQEQQFNKLGQQRWLRSMRKLAWRHRLTKRNLERFVVNSDRTSLKHEKMISELGRKKYSGYRRATPRQLRSMSDKRFKRKFRSKTFGKRKGTLPAEITIHRLLIRPNVAVIDEGNFHVRMRYVIQLHKKLTGYYRLIVEIGMGPKQSPLYRT</sequence>
<name>A0A8J4TBV1_9TREM</name>
<reference evidence="3" key="1">
    <citation type="submission" date="2019-05" db="EMBL/GenBank/DDBJ databases">
        <title>Annotation for the trematode Paragonimus heterotremus.</title>
        <authorList>
            <person name="Choi Y.-J."/>
        </authorList>
    </citation>
    <scope>NUCLEOTIDE SEQUENCE</scope>
    <source>
        <strain evidence="3">LC</strain>
    </source>
</reference>
<evidence type="ECO:0000313" key="3">
    <source>
        <dbReference type="EMBL" id="KAF5401824.1"/>
    </source>
</evidence>
<comment type="caution">
    <text evidence="3">The sequence shown here is derived from an EMBL/GenBank/DDBJ whole genome shotgun (WGS) entry which is preliminary data.</text>
</comment>
<accession>A0A8J4TBV1</accession>
<dbReference type="Proteomes" id="UP000748531">
    <property type="component" value="Unassembled WGS sequence"/>
</dbReference>
<dbReference type="Pfam" id="PF19010">
    <property type="entry name" value="DUF5739"/>
    <property type="match status" value="1"/>
</dbReference>
<gene>
    <name evidence="3" type="ORF">PHET_05104</name>
</gene>
<evidence type="ECO:0000256" key="1">
    <source>
        <dbReference type="SAM" id="SignalP"/>
    </source>
</evidence>
<evidence type="ECO:0000313" key="4">
    <source>
        <dbReference type="Proteomes" id="UP000748531"/>
    </source>
</evidence>